<reference evidence="1" key="1">
    <citation type="submission" date="2020-09" db="EMBL/GenBank/DDBJ databases">
        <title>Genome-Enabled Discovery of Anthraquinone Biosynthesis in Senna tora.</title>
        <authorList>
            <person name="Kang S.-H."/>
            <person name="Pandey R.P."/>
            <person name="Lee C.-M."/>
            <person name="Sim J.-S."/>
            <person name="Jeong J.-T."/>
            <person name="Choi B.-S."/>
            <person name="Jung M."/>
            <person name="Ginzburg D."/>
            <person name="Zhao K."/>
            <person name="Won S.Y."/>
            <person name="Oh T.-J."/>
            <person name="Yu Y."/>
            <person name="Kim N.-H."/>
            <person name="Lee O.R."/>
            <person name="Lee T.-H."/>
            <person name="Bashyal P."/>
            <person name="Kim T.-S."/>
            <person name="Lee W.-H."/>
            <person name="Kawkins C."/>
            <person name="Kim C.-K."/>
            <person name="Kim J.S."/>
            <person name="Ahn B.O."/>
            <person name="Rhee S.Y."/>
            <person name="Sohng J.K."/>
        </authorList>
    </citation>
    <scope>NUCLEOTIDE SEQUENCE</scope>
    <source>
        <tissue evidence="1">Leaf</tissue>
    </source>
</reference>
<organism evidence="1 2">
    <name type="scientific">Senna tora</name>
    <dbReference type="NCBI Taxonomy" id="362788"/>
    <lineage>
        <taxon>Eukaryota</taxon>
        <taxon>Viridiplantae</taxon>
        <taxon>Streptophyta</taxon>
        <taxon>Embryophyta</taxon>
        <taxon>Tracheophyta</taxon>
        <taxon>Spermatophyta</taxon>
        <taxon>Magnoliopsida</taxon>
        <taxon>eudicotyledons</taxon>
        <taxon>Gunneridae</taxon>
        <taxon>Pentapetalae</taxon>
        <taxon>rosids</taxon>
        <taxon>fabids</taxon>
        <taxon>Fabales</taxon>
        <taxon>Fabaceae</taxon>
        <taxon>Caesalpinioideae</taxon>
        <taxon>Cassia clade</taxon>
        <taxon>Senna</taxon>
    </lineage>
</organism>
<gene>
    <name evidence="1" type="ORF">G2W53_033152</name>
</gene>
<keyword evidence="1" id="KW-0689">Ribosomal protein</keyword>
<accession>A0A834T0K2</accession>
<evidence type="ECO:0000313" key="1">
    <source>
        <dbReference type="EMBL" id="KAF7812176.1"/>
    </source>
</evidence>
<evidence type="ECO:0000313" key="2">
    <source>
        <dbReference type="Proteomes" id="UP000634136"/>
    </source>
</evidence>
<comment type="caution">
    <text evidence="1">The sequence shown here is derived from an EMBL/GenBank/DDBJ whole genome shotgun (WGS) entry which is preliminary data.</text>
</comment>
<proteinExistence type="predicted"/>
<protein>
    <submittedName>
        <fullName evidence="1">30S ribosomal protein S21, chloroplastic-like</fullName>
    </submittedName>
</protein>
<dbReference type="AlphaFoldDB" id="A0A834T0K2"/>
<name>A0A834T0K2_9FABA</name>
<dbReference type="GO" id="GO:0005840">
    <property type="term" value="C:ribosome"/>
    <property type="evidence" value="ECO:0007669"/>
    <property type="project" value="UniProtKB-KW"/>
</dbReference>
<sequence length="178" mass="20218">MVLVLLVLLQNAEPWFWFCCRTQNHGSGSAAERRTMVLVLQQNQLFLVLQQNQKWFCCSSHGSAAEPVPWSGSAAEPWLGKRRRFFENHHDKKKRKARDAARRNRKSAGNMLEFILSSDILSAGTMAWMGMKIPFLNPSAERFCTVEPILQCRTDSAESPILQNGSFCRTNSAETELN</sequence>
<dbReference type="Proteomes" id="UP000634136">
    <property type="component" value="Unassembled WGS sequence"/>
</dbReference>
<dbReference type="EMBL" id="JAAIUW010000010">
    <property type="protein sequence ID" value="KAF7812176.1"/>
    <property type="molecule type" value="Genomic_DNA"/>
</dbReference>
<keyword evidence="1" id="KW-0687">Ribonucleoprotein</keyword>
<keyword evidence="2" id="KW-1185">Reference proteome</keyword>